<protein>
    <submittedName>
        <fullName evidence="2">Uncharacterized protein</fullName>
    </submittedName>
</protein>
<dbReference type="EMBL" id="QXFT01003957">
    <property type="protein sequence ID" value="KAE9281317.1"/>
    <property type="molecule type" value="Genomic_DNA"/>
</dbReference>
<proteinExistence type="predicted"/>
<gene>
    <name evidence="2" type="ORF">PR003_g27710</name>
</gene>
<name>A0A6A4BZM6_9STRA</name>
<evidence type="ECO:0000313" key="3">
    <source>
        <dbReference type="Proteomes" id="UP000434957"/>
    </source>
</evidence>
<feature type="compositionally biased region" description="Basic and acidic residues" evidence="1">
    <location>
        <begin position="194"/>
        <end position="205"/>
    </location>
</feature>
<evidence type="ECO:0000256" key="1">
    <source>
        <dbReference type="SAM" id="MobiDB-lite"/>
    </source>
</evidence>
<reference evidence="2 3" key="1">
    <citation type="submission" date="2018-08" db="EMBL/GenBank/DDBJ databases">
        <title>Genomic investigation of the strawberry pathogen Phytophthora fragariae indicates pathogenicity is determined by transcriptional variation in three key races.</title>
        <authorList>
            <person name="Adams T.M."/>
            <person name="Armitage A.D."/>
            <person name="Sobczyk M.K."/>
            <person name="Bates H.J."/>
            <person name="Dunwell J.M."/>
            <person name="Nellist C.F."/>
            <person name="Harrison R.J."/>
        </authorList>
    </citation>
    <scope>NUCLEOTIDE SEQUENCE [LARGE SCALE GENOMIC DNA]</scope>
    <source>
        <strain evidence="2 3">SCRP333</strain>
    </source>
</reference>
<dbReference type="AlphaFoldDB" id="A0A6A4BZM6"/>
<sequence>MTGTRELDVLVRERLDDVRFRVVDPDKRSRLQGSDLIKLMRIVTRRKTYATPHGKGEEEWQAVADLLNEAVTASFSLRACRDKVTVLLREHKRASAASRRASGIAERHTDLSDLIEAYLQLKTRFDEQQQETKAKKTRKAKRLAAAGNKAMRKAALRVKRRKTGAGNREPSQPSYARSDDSEVDQDEEASGNASRDDHTELRRLLGSDYESEEEETKQEESDESVDTDEEQVGAETHKVGRTRLRVSEIWAKEEEMMAKEREAQAARDNALVDLSKHWPIRRKCFLSIWRMAAPTAATSTSLVNPEPFLFSDI</sequence>
<feature type="compositionally biased region" description="Basic residues" evidence="1">
    <location>
        <begin position="150"/>
        <end position="163"/>
    </location>
</feature>
<accession>A0A6A4BZM6</accession>
<keyword evidence="3" id="KW-1185">Reference proteome</keyword>
<feature type="compositionally biased region" description="Acidic residues" evidence="1">
    <location>
        <begin position="209"/>
        <end position="232"/>
    </location>
</feature>
<feature type="region of interest" description="Disordered" evidence="1">
    <location>
        <begin position="126"/>
        <end position="238"/>
    </location>
</feature>
<comment type="caution">
    <text evidence="2">The sequence shown here is derived from an EMBL/GenBank/DDBJ whole genome shotgun (WGS) entry which is preliminary data.</text>
</comment>
<dbReference type="Proteomes" id="UP000434957">
    <property type="component" value="Unassembled WGS sequence"/>
</dbReference>
<evidence type="ECO:0000313" key="2">
    <source>
        <dbReference type="EMBL" id="KAE9281317.1"/>
    </source>
</evidence>
<organism evidence="2 3">
    <name type="scientific">Phytophthora rubi</name>
    <dbReference type="NCBI Taxonomy" id="129364"/>
    <lineage>
        <taxon>Eukaryota</taxon>
        <taxon>Sar</taxon>
        <taxon>Stramenopiles</taxon>
        <taxon>Oomycota</taxon>
        <taxon>Peronosporomycetes</taxon>
        <taxon>Peronosporales</taxon>
        <taxon>Peronosporaceae</taxon>
        <taxon>Phytophthora</taxon>
    </lineage>
</organism>